<gene>
    <name evidence="3" type="ORF">GCM10017557_17680</name>
</gene>
<accession>A0A7G1NVJ3</accession>
<feature type="region of interest" description="Disordered" evidence="1">
    <location>
        <begin position="157"/>
        <end position="178"/>
    </location>
</feature>
<dbReference type="AlphaFoldDB" id="A0A7G1NVJ3"/>
<proteinExistence type="predicted"/>
<dbReference type="Proteomes" id="UP000516444">
    <property type="component" value="Chromosome"/>
</dbReference>
<keyword evidence="4" id="KW-1185">Reference proteome</keyword>
<dbReference type="EMBL" id="AP023440">
    <property type="protein sequence ID" value="BCL26909.1"/>
    <property type="molecule type" value="Genomic_DNA"/>
</dbReference>
<protein>
    <submittedName>
        <fullName evidence="3">Lipoprotein</fullName>
    </submittedName>
</protein>
<evidence type="ECO:0000313" key="4">
    <source>
        <dbReference type="Proteomes" id="UP000516444"/>
    </source>
</evidence>
<evidence type="ECO:0000313" key="3">
    <source>
        <dbReference type="EMBL" id="BCL26909.1"/>
    </source>
</evidence>
<name>A0A7G1NVJ3_9ACTN</name>
<dbReference type="Pfam" id="PF10646">
    <property type="entry name" value="Germane"/>
    <property type="match status" value="1"/>
</dbReference>
<sequence>MLLACLPPAMAVLVGCGVMDTGPVEAGAPAQGPRVTEGADVLRVYFLTPHGAWPVARPEPAGTAGPQAVLDALLAGPTRSERARGLATALPSGTHRVRAQASPGAVDLYLPWLVPELDRVAVSQLVCTAAAAPGVPGGRKPADVVVRIHESGIPGDAWPVRCDEDGAAAPVETSGPAR</sequence>
<organism evidence="3 4">
    <name type="scientific">Streptomyces aurantiacus</name>
    <dbReference type="NCBI Taxonomy" id="47760"/>
    <lineage>
        <taxon>Bacteria</taxon>
        <taxon>Bacillati</taxon>
        <taxon>Actinomycetota</taxon>
        <taxon>Actinomycetes</taxon>
        <taxon>Kitasatosporales</taxon>
        <taxon>Streptomycetaceae</taxon>
        <taxon>Streptomyces</taxon>
        <taxon>Streptomyces aurantiacus group</taxon>
    </lineage>
</organism>
<dbReference type="KEGG" id="sgm:GCM10017557_17680"/>
<keyword evidence="3" id="KW-0449">Lipoprotein</keyword>
<reference evidence="3 4" key="1">
    <citation type="journal article" date="2014" name="Int. J. Syst. Evol. Microbiol.">
        <title>Complete genome sequence of Corynebacterium casei LMG S-19264T (=DSM 44701T), isolated from a smear-ripened cheese.</title>
        <authorList>
            <consortium name="US DOE Joint Genome Institute (JGI-PGF)"/>
            <person name="Walter F."/>
            <person name="Albersmeier A."/>
            <person name="Kalinowski J."/>
            <person name="Ruckert C."/>
        </authorList>
    </citation>
    <scope>NUCLEOTIDE SEQUENCE [LARGE SCALE GENOMIC DNA]</scope>
    <source>
        <strain evidence="3 4">JCM 4677</strain>
    </source>
</reference>
<feature type="domain" description="GerMN" evidence="2">
    <location>
        <begin position="44"/>
        <end position="135"/>
    </location>
</feature>
<evidence type="ECO:0000256" key="1">
    <source>
        <dbReference type="SAM" id="MobiDB-lite"/>
    </source>
</evidence>
<evidence type="ECO:0000259" key="2">
    <source>
        <dbReference type="Pfam" id="PF10646"/>
    </source>
</evidence>
<dbReference type="RefSeq" id="WP_246596152.1">
    <property type="nucleotide sequence ID" value="NZ_AP023440.1"/>
</dbReference>
<dbReference type="InterPro" id="IPR019606">
    <property type="entry name" value="GerMN"/>
</dbReference>